<gene>
    <name evidence="2" type="ORF">ACN38_g11057</name>
</gene>
<name>A0A0M9WB48_9EURO</name>
<dbReference type="STRING" id="229535.A0A0M9WB48"/>
<protein>
    <submittedName>
        <fullName evidence="2">Uncharacterized protein</fullName>
    </submittedName>
</protein>
<dbReference type="OrthoDB" id="1668230at2759"/>
<dbReference type="Proteomes" id="UP000037696">
    <property type="component" value="Unassembled WGS sequence"/>
</dbReference>
<evidence type="ECO:0000313" key="2">
    <source>
        <dbReference type="EMBL" id="KOS38115.1"/>
    </source>
</evidence>
<evidence type="ECO:0000256" key="1">
    <source>
        <dbReference type="SAM" id="MobiDB-lite"/>
    </source>
</evidence>
<dbReference type="AlphaFoldDB" id="A0A0M9WB48"/>
<keyword evidence="3" id="KW-1185">Reference proteome</keyword>
<evidence type="ECO:0000313" key="3">
    <source>
        <dbReference type="Proteomes" id="UP000037696"/>
    </source>
</evidence>
<proteinExistence type="predicted"/>
<dbReference type="EMBL" id="LHQQ01000270">
    <property type="protein sequence ID" value="KOS38115.1"/>
    <property type="molecule type" value="Genomic_DNA"/>
</dbReference>
<sequence length="176" mass="20344">MLSLTNPFRWHIWPSLWDFIFYFIRRINLFEYQLSETAKPTLDEDVESGGTETQFQHNAKSPEESSHIVVDRQTVEQSGNEIILHVKQPPKCISIGFSGLICEADEDTIVKHPKVIPNNDPYNQMFRDMILNERLIYERLGDQKGIISYLGVHDQSTGAIRAYAKQGDLECYIQKP</sequence>
<reference evidence="2 3" key="1">
    <citation type="submission" date="2015-08" db="EMBL/GenBank/DDBJ databases">
        <title>Genome sequencing of Penicillium nordicum.</title>
        <authorList>
            <person name="Nguyen H.D."/>
            <person name="Seifert K.A."/>
        </authorList>
    </citation>
    <scope>NUCLEOTIDE SEQUENCE [LARGE SCALE GENOMIC DNA]</scope>
    <source>
        <strain evidence="2 3">DAOMC 185683</strain>
    </source>
</reference>
<comment type="caution">
    <text evidence="2">The sequence shown here is derived from an EMBL/GenBank/DDBJ whole genome shotgun (WGS) entry which is preliminary data.</text>
</comment>
<accession>A0A0M9WB48</accession>
<organism evidence="2 3">
    <name type="scientific">Penicillium nordicum</name>
    <dbReference type="NCBI Taxonomy" id="229535"/>
    <lineage>
        <taxon>Eukaryota</taxon>
        <taxon>Fungi</taxon>
        <taxon>Dikarya</taxon>
        <taxon>Ascomycota</taxon>
        <taxon>Pezizomycotina</taxon>
        <taxon>Eurotiomycetes</taxon>
        <taxon>Eurotiomycetidae</taxon>
        <taxon>Eurotiales</taxon>
        <taxon>Aspergillaceae</taxon>
        <taxon>Penicillium</taxon>
    </lineage>
</organism>
<feature type="compositionally biased region" description="Polar residues" evidence="1">
    <location>
        <begin position="50"/>
        <end position="59"/>
    </location>
</feature>
<feature type="region of interest" description="Disordered" evidence="1">
    <location>
        <begin position="43"/>
        <end position="67"/>
    </location>
</feature>